<evidence type="ECO:0000313" key="3">
    <source>
        <dbReference type="Proteomes" id="UP000620327"/>
    </source>
</evidence>
<proteinExistence type="predicted"/>
<dbReference type="Proteomes" id="UP000620327">
    <property type="component" value="Unassembled WGS sequence"/>
</dbReference>
<keyword evidence="1" id="KW-1133">Transmembrane helix</keyword>
<keyword evidence="3" id="KW-1185">Reference proteome</keyword>
<gene>
    <name evidence="2" type="ORF">H8Z83_12030</name>
</gene>
<keyword evidence="1" id="KW-0812">Transmembrane</keyword>
<feature type="transmembrane region" description="Helical" evidence="1">
    <location>
        <begin position="7"/>
        <end position="29"/>
    </location>
</feature>
<dbReference type="EMBL" id="JACOQI010000012">
    <property type="protein sequence ID" value="MBC5771037.1"/>
    <property type="molecule type" value="Genomic_DNA"/>
</dbReference>
<keyword evidence="1" id="KW-0472">Membrane</keyword>
<evidence type="ECO:0000256" key="1">
    <source>
        <dbReference type="SAM" id="Phobius"/>
    </source>
</evidence>
<evidence type="ECO:0000313" key="2">
    <source>
        <dbReference type="EMBL" id="MBC5771037.1"/>
    </source>
</evidence>
<dbReference type="RefSeq" id="WP_187015268.1">
    <property type="nucleotide sequence ID" value="NZ_JACOQI010000012.1"/>
</dbReference>
<dbReference type="AlphaFoldDB" id="A0A923SBG0"/>
<comment type="caution">
    <text evidence="2">The sequence shown here is derived from an EMBL/GenBank/DDBJ whole genome shotgun (WGS) entry which is preliminary data.</text>
</comment>
<feature type="transmembrane region" description="Helical" evidence="1">
    <location>
        <begin position="35"/>
        <end position="55"/>
    </location>
</feature>
<reference evidence="2" key="1">
    <citation type="submission" date="2020-08" db="EMBL/GenBank/DDBJ databases">
        <title>Genome public.</title>
        <authorList>
            <person name="Liu C."/>
            <person name="Sun Q."/>
        </authorList>
    </citation>
    <scope>NUCLEOTIDE SEQUENCE</scope>
    <source>
        <strain evidence="2">BX15</strain>
    </source>
</reference>
<organism evidence="2 3">
    <name type="scientific">Dysosmobacter segnis</name>
    <dbReference type="NCBI Taxonomy" id="2763042"/>
    <lineage>
        <taxon>Bacteria</taxon>
        <taxon>Bacillati</taxon>
        <taxon>Bacillota</taxon>
        <taxon>Clostridia</taxon>
        <taxon>Eubacteriales</taxon>
        <taxon>Oscillospiraceae</taxon>
        <taxon>Dysosmobacter</taxon>
    </lineage>
</organism>
<protein>
    <submittedName>
        <fullName evidence="2">Uncharacterized protein</fullName>
    </submittedName>
</protein>
<accession>A0A923SBG0</accession>
<sequence>MKTRNKVKLITTIICMVLSLIALYAFCFVVEVAPVWRVILIIIALGWVASGVYNLNEYRKSERRNT</sequence>
<name>A0A923SBG0_9FIRM</name>